<reference evidence="2" key="1">
    <citation type="submission" date="2022-01" db="EMBL/GenBank/DDBJ databases">
        <title>VMRC isolate genome collection.</title>
        <authorList>
            <person name="France M."/>
            <person name="Rutt L."/>
            <person name="Humphrys M."/>
            <person name="Ravel J."/>
        </authorList>
    </citation>
    <scope>NUCLEOTIDE SEQUENCE</scope>
    <source>
        <strain evidence="2">C0048A1</strain>
    </source>
</reference>
<evidence type="ECO:0000313" key="2">
    <source>
        <dbReference type="EMBL" id="MCZ3668434.1"/>
    </source>
</evidence>
<dbReference type="Pfam" id="PF03167">
    <property type="entry name" value="UDG"/>
    <property type="match status" value="1"/>
</dbReference>
<dbReference type="EMBL" id="JAKHPH010000046">
    <property type="protein sequence ID" value="MCZ3668434.1"/>
    <property type="molecule type" value="Genomic_DNA"/>
</dbReference>
<organism evidence="2 3">
    <name type="scientific">Limosilactobacillus vaginalis</name>
    <dbReference type="NCBI Taxonomy" id="1633"/>
    <lineage>
        <taxon>Bacteria</taxon>
        <taxon>Bacillati</taxon>
        <taxon>Bacillota</taxon>
        <taxon>Bacilli</taxon>
        <taxon>Lactobacillales</taxon>
        <taxon>Lactobacillaceae</taxon>
        <taxon>Limosilactobacillus</taxon>
    </lineage>
</organism>
<dbReference type="Proteomes" id="UP001212401">
    <property type="component" value="Unassembled WGS sequence"/>
</dbReference>
<accession>A0AAW5WW16</accession>
<dbReference type="InterPro" id="IPR047124">
    <property type="entry name" value="HI_0220.2"/>
</dbReference>
<dbReference type="InterPro" id="IPR036895">
    <property type="entry name" value="Uracil-DNA_glycosylase-like_sf"/>
</dbReference>
<protein>
    <submittedName>
        <fullName evidence="2">Uracil-DNA glycosylase family protein</fullName>
    </submittedName>
</protein>
<name>A0AAW5WW16_9LACO</name>
<gene>
    <name evidence="2" type="ORF">L2724_09280</name>
</gene>
<dbReference type="SMART" id="SM00987">
    <property type="entry name" value="UreE_C"/>
    <property type="match status" value="1"/>
</dbReference>
<dbReference type="SMART" id="SM00986">
    <property type="entry name" value="UDG"/>
    <property type="match status" value="1"/>
</dbReference>
<dbReference type="PANTHER" id="PTHR42160:SF1">
    <property type="entry name" value="URACIL-DNA GLYCOSYLASE SUPERFAMILY PROTEIN"/>
    <property type="match status" value="1"/>
</dbReference>
<dbReference type="SUPFAM" id="SSF52141">
    <property type="entry name" value="Uracil-DNA glycosylase-like"/>
    <property type="match status" value="1"/>
</dbReference>
<sequence length="195" mass="22915">MQSKFQKIFQEIQVDPENAVFTKQGIKPLYYASSSARINIIGQAPGRIAQEKMKFWDDPSGDRLRAWLGVSRDVFYNSGMIAILPMDFYYPGKGGSSDLPPRKDFAPKWHPQLLKLMPNIQLTILVGAYATRRYLHLRYKDRLTDVVRNYRQYLPDYFSIVHPLPRNQVWESKNPWFKQKVIPDLQRRIQIILNN</sequence>
<dbReference type="RefSeq" id="WP_269296287.1">
    <property type="nucleotide sequence ID" value="NZ_JAKHPH010000046.1"/>
</dbReference>
<dbReference type="CDD" id="cd10033">
    <property type="entry name" value="UDG_like"/>
    <property type="match status" value="1"/>
</dbReference>
<dbReference type="AlphaFoldDB" id="A0AAW5WW16"/>
<dbReference type="Gene3D" id="3.40.470.10">
    <property type="entry name" value="Uracil-DNA glycosylase-like domain"/>
    <property type="match status" value="1"/>
</dbReference>
<feature type="domain" description="Uracil-DNA glycosylase-like" evidence="1">
    <location>
        <begin position="29"/>
        <end position="186"/>
    </location>
</feature>
<evidence type="ECO:0000259" key="1">
    <source>
        <dbReference type="SMART" id="SM00986"/>
    </source>
</evidence>
<proteinExistence type="predicted"/>
<comment type="caution">
    <text evidence="2">The sequence shown here is derived from an EMBL/GenBank/DDBJ whole genome shotgun (WGS) entry which is preliminary data.</text>
</comment>
<evidence type="ECO:0000313" key="3">
    <source>
        <dbReference type="Proteomes" id="UP001212401"/>
    </source>
</evidence>
<dbReference type="InterPro" id="IPR005122">
    <property type="entry name" value="Uracil-DNA_glycosylase-like"/>
</dbReference>
<dbReference type="PANTHER" id="PTHR42160">
    <property type="entry name" value="URACIL-DNA GLYCOSYLASE SUPERFAMILY PROTEIN"/>
    <property type="match status" value="1"/>
</dbReference>